<gene>
    <name evidence="1" type="ORF">METZ01_LOCUS189174</name>
</gene>
<evidence type="ECO:0000313" key="1">
    <source>
        <dbReference type="EMBL" id="SVB36320.1"/>
    </source>
</evidence>
<dbReference type="AlphaFoldDB" id="A0A382DCZ9"/>
<sequence>MQGQSLSFTKSNWVTGSKNKQVRKPTTKSFKITVGGIGLSSINLNELKRLPKIMKMTKREIFQHFNKWFVKNKHLFGDFAIHYAERNQDMIESNDYFTVQIPKSLDRRTIDNQIDTLMKGLKLKTPGGKKRDITFIRGVQKDVMQKQWEVFKLKTIDKLENSKIAKRVGFQTGGMLKIKGGKTQTQGVRSVQKSFESAKCIIINVGKGMFPKSTL</sequence>
<reference evidence="1" key="1">
    <citation type="submission" date="2018-05" db="EMBL/GenBank/DDBJ databases">
        <authorList>
            <person name="Lanie J.A."/>
            <person name="Ng W.-L."/>
            <person name="Kazmierczak K.M."/>
            <person name="Andrzejewski T.M."/>
            <person name="Davidsen T.M."/>
            <person name="Wayne K.J."/>
            <person name="Tettelin H."/>
            <person name="Glass J.I."/>
            <person name="Rusch D."/>
            <person name="Podicherti R."/>
            <person name="Tsui H.-C.T."/>
            <person name="Winkler M.E."/>
        </authorList>
    </citation>
    <scope>NUCLEOTIDE SEQUENCE</scope>
</reference>
<proteinExistence type="predicted"/>
<organism evidence="1">
    <name type="scientific">marine metagenome</name>
    <dbReference type="NCBI Taxonomy" id="408172"/>
    <lineage>
        <taxon>unclassified sequences</taxon>
        <taxon>metagenomes</taxon>
        <taxon>ecological metagenomes</taxon>
    </lineage>
</organism>
<name>A0A382DCZ9_9ZZZZ</name>
<dbReference type="EMBL" id="UINC01038798">
    <property type="protein sequence ID" value="SVB36320.1"/>
    <property type="molecule type" value="Genomic_DNA"/>
</dbReference>
<accession>A0A382DCZ9</accession>
<protein>
    <submittedName>
        <fullName evidence="1">Uncharacterized protein</fullName>
    </submittedName>
</protein>